<keyword evidence="5 13" id="KW-0430">Lectin</keyword>
<evidence type="ECO:0000313" key="15">
    <source>
        <dbReference type="Proteomes" id="UP000076858"/>
    </source>
</evidence>
<dbReference type="SMART" id="SM00458">
    <property type="entry name" value="RICIN"/>
    <property type="match status" value="1"/>
</dbReference>
<dbReference type="SUPFAM" id="SSF50370">
    <property type="entry name" value="Ricin B-like lectins"/>
    <property type="match status" value="1"/>
</dbReference>
<keyword evidence="12 13" id="KW-0464">Manganese</keyword>
<sequence>MRASYKPFFLGIVFTSITWCIVLYLYISLNPKSNSTALQHYSSAFPFIVTVKEVSRTLPIIIDNALDEVDQDRNKGNIGHSSNVKASNPAVKQLETNLGLVRNSDDQKIREEGYSKHAFNVLVSSRLDYHRAIPDSRHKMCQSQTYPTLYLNTSVIICFYNEDPNTLFRTVHSVLDQTPSELLHEILLVDDNSDTGKIHDEVQDFVAKNFPPKVQLLKTSKREGLIRARIFGAKKATGQVLIFLDSHCEVNKEWVQPLVARIQENRTFVVTPIIDIINSDTFQYTSSPLVRGGFNWGLHFKWDSLPDDSLKSNEDFVKPILSPTMAGGLFAIEREYFFDIGEYDAGMNVWGGENLEISFRIWMCGGRLEIIPCSRVGHVFRRRRPYGSPNGEDTMTYNSLRAAHVWLDEYIEHFFHVRPDARHITYGDVGPRQRLRRLMKCQSFDWYLKNIYPELAIPGKEGNKTSKKETNSKLQARRMYHRKNFIATYQVKLSGSNLCVESEKEVTSKGSVLQIGVCAKTKKQLWSVTDKGEMVLAQMLCMESPESSKQKPRLSKCHEMGGLQEWKHHDDIDTPVYNIAAGLCLGISNSGIEDFTNPVLENSSVVMTVCTDSSAAKWDFVKVP</sequence>
<dbReference type="GO" id="GO:0008593">
    <property type="term" value="P:regulation of Notch signaling pathway"/>
    <property type="evidence" value="ECO:0007669"/>
    <property type="project" value="TreeGrafter"/>
</dbReference>
<dbReference type="EC" id="2.4.1.-" evidence="13"/>
<dbReference type="SUPFAM" id="SSF53448">
    <property type="entry name" value="Nucleotide-diphospho-sugar transferases"/>
    <property type="match status" value="1"/>
</dbReference>
<keyword evidence="13" id="KW-0328">Glycosyltransferase</keyword>
<dbReference type="CDD" id="cd23440">
    <property type="entry name" value="beta-trefoil_Ricin_GALNT11"/>
    <property type="match status" value="1"/>
</dbReference>
<evidence type="ECO:0000256" key="13">
    <source>
        <dbReference type="RuleBase" id="RU361242"/>
    </source>
</evidence>
<dbReference type="FunFam" id="2.80.10.50:FF:000075">
    <property type="entry name" value="Polypeptide N-acetylgalactosaminyltransferase"/>
    <property type="match status" value="1"/>
</dbReference>
<keyword evidence="7 13" id="KW-1133">Transmembrane helix</keyword>
<evidence type="ECO:0000256" key="10">
    <source>
        <dbReference type="ARBA" id="ARBA00023157"/>
    </source>
</evidence>
<accession>A0A0P5STJ6</accession>
<dbReference type="PROSITE" id="PS50231">
    <property type="entry name" value="RICIN_B_LECTIN"/>
    <property type="match status" value="1"/>
</dbReference>
<dbReference type="InterPro" id="IPR001173">
    <property type="entry name" value="Glyco_trans_2-like"/>
</dbReference>
<dbReference type="Proteomes" id="UP000076858">
    <property type="component" value="Unassembled WGS sequence"/>
</dbReference>
<comment type="cofactor">
    <cofactor evidence="1 13">
        <name>Mn(2+)</name>
        <dbReference type="ChEBI" id="CHEBI:29035"/>
    </cofactor>
</comment>
<dbReference type="PANTHER" id="PTHR11675">
    <property type="entry name" value="N-ACETYLGALACTOSAMINYLTRANSFERASE"/>
    <property type="match status" value="1"/>
</dbReference>
<dbReference type="GO" id="GO:0006493">
    <property type="term" value="P:protein O-linked glycosylation"/>
    <property type="evidence" value="ECO:0007669"/>
    <property type="project" value="TreeGrafter"/>
</dbReference>
<evidence type="ECO:0000256" key="2">
    <source>
        <dbReference type="ARBA" id="ARBA00004323"/>
    </source>
</evidence>
<evidence type="ECO:0000256" key="6">
    <source>
        <dbReference type="ARBA" id="ARBA00022968"/>
    </source>
</evidence>
<evidence type="ECO:0000256" key="5">
    <source>
        <dbReference type="ARBA" id="ARBA00022734"/>
    </source>
</evidence>
<comment type="pathway">
    <text evidence="13">Protein modification; protein glycosylation.</text>
</comment>
<dbReference type="EMBL" id="LRGB01002864">
    <property type="protein sequence ID" value="KZS05749.1"/>
    <property type="molecule type" value="Genomic_DNA"/>
</dbReference>
<dbReference type="CDD" id="cd02510">
    <property type="entry name" value="pp-GalNAc-T"/>
    <property type="match status" value="1"/>
</dbReference>
<keyword evidence="6" id="KW-0735">Signal-anchor</keyword>
<evidence type="ECO:0000256" key="3">
    <source>
        <dbReference type="ARBA" id="ARBA00005680"/>
    </source>
</evidence>
<evidence type="ECO:0000256" key="12">
    <source>
        <dbReference type="ARBA" id="ARBA00023211"/>
    </source>
</evidence>
<dbReference type="GO" id="GO:0004653">
    <property type="term" value="F:polypeptide N-acetylgalactosaminyltransferase activity"/>
    <property type="evidence" value="ECO:0007669"/>
    <property type="project" value="TreeGrafter"/>
</dbReference>
<evidence type="ECO:0000256" key="4">
    <source>
        <dbReference type="ARBA" id="ARBA00022692"/>
    </source>
</evidence>
<evidence type="ECO:0000256" key="9">
    <source>
        <dbReference type="ARBA" id="ARBA00023136"/>
    </source>
</evidence>
<comment type="subcellular location">
    <subcellularLocation>
        <location evidence="2 13">Golgi apparatus membrane</location>
        <topology evidence="2 13">Single-pass type II membrane protein</topology>
    </subcellularLocation>
</comment>
<name>A0A0P5STJ6_9CRUS</name>
<dbReference type="Gene3D" id="2.80.10.50">
    <property type="match status" value="1"/>
</dbReference>
<keyword evidence="11" id="KW-0325">Glycoprotein</keyword>
<dbReference type="AlphaFoldDB" id="A0A0P5STJ6"/>
<organism evidence="14 15">
    <name type="scientific">Daphnia magna</name>
    <dbReference type="NCBI Taxonomy" id="35525"/>
    <lineage>
        <taxon>Eukaryota</taxon>
        <taxon>Metazoa</taxon>
        <taxon>Ecdysozoa</taxon>
        <taxon>Arthropoda</taxon>
        <taxon>Crustacea</taxon>
        <taxon>Branchiopoda</taxon>
        <taxon>Diplostraca</taxon>
        <taxon>Cladocera</taxon>
        <taxon>Anomopoda</taxon>
        <taxon>Daphniidae</taxon>
        <taxon>Daphnia</taxon>
    </lineage>
</organism>
<dbReference type="InterPro" id="IPR000772">
    <property type="entry name" value="Ricin_B_lectin"/>
</dbReference>
<dbReference type="FunFam" id="3.90.550.10:FF:000053">
    <property type="entry name" value="Polypeptide N-acetylgalactosaminyltransferase"/>
    <property type="match status" value="1"/>
</dbReference>
<keyword evidence="10 13" id="KW-1015">Disulfide bond</keyword>
<dbReference type="GO" id="GO:0005112">
    <property type="term" value="F:Notch binding"/>
    <property type="evidence" value="ECO:0007669"/>
    <property type="project" value="TreeGrafter"/>
</dbReference>
<evidence type="ECO:0000313" key="14">
    <source>
        <dbReference type="EMBL" id="KZS05749.1"/>
    </source>
</evidence>
<comment type="caution">
    <text evidence="14">The sequence shown here is derived from an EMBL/GenBank/DDBJ whole genome shotgun (WGS) entry which is preliminary data.</text>
</comment>
<dbReference type="InterPro" id="IPR035992">
    <property type="entry name" value="Ricin_B-like_lectins"/>
</dbReference>
<gene>
    <name evidence="14" type="ORF">APZ42_030993</name>
</gene>
<evidence type="ECO:0000256" key="11">
    <source>
        <dbReference type="ARBA" id="ARBA00023180"/>
    </source>
</evidence>
<dbReference type="GO" id="GO:0030246">
    <property type="term" value="F:carbohydrate binding"/>
    <property type="evidence" value="ECO:0007669"/>
    <property type="project" value="UniProtKB-KW"/>
</dbReference>
<dbReference type="PANTHER" id="PTHR11675:SF63">
    <property type="entry name" value="POLYPEPTIDE N-ACETYLGALACTOSAMINYLTRANSFERASE"/>
    <property type="match status" value="1"/>
</dbReference>
<keyword evidence="8 13" id="KW-0333">Golgi apparatus</keyword>
<evidence type="ECO:0000256" key="7">
    <source>
        <dbReference type="ARBA" id="ARBA00022989"/>
    </source>
</evidence>
<reference evidence="14 15" key="1">
    <citation type="submission" date="2016-03" db="EMBL/GenBank/DDBJ databases">
        <title>EvidentialGene: Evidence-directed Construction of Genes on Genomes.</title>
        <authorList>
            <person name="Gilbert D.G."/>
            <person name="Choi J.-H."/>
            <person name="Mockaitis K."/>
            <person name="Colbourne J."/>
            <person name="Pfrender M."/>
        </authorList>
    </citation>
    <scope>NUCLEOTIDE SEQUENCE [LARGE SCALE GENOMIC DNA]</scope>
    <source>
        <strain evidence="14 15">Xinb3</strain>
        <tissue evidence="14">Complete organism</tissue>
    </source>
</reference>
<dbReference type="OrthoDB" id="9982049at2759"/>
<dbReference type="InterPro" id="IPR045885">
    <property type="entry name" value="GalNAc-T"/>
</dbReference>
<protein>
    <recommendedName>
        <fullName evidence="13">Polypeptide N-acetylgalactosaminyltransferase</fullName>
        <ecNumber evidence="13">2.4.1.-</ecNumber>
    </recommendedName>
    <alternativeName>
        <fullName evidence="13">Protein-UDP acetylgalactosaminyltransferase</fullName>
    </alternativeName>
</protein>
<dbReference type="Pfam" id="PF00652">
    <property type="entry name" value="Ricin_B_lectin"/>
    <property type="match status" value="1"/>
</dbReference>
<keyword evidence="9 13" id="KW-0472">Membrane</keyword>
<dbReference type="UniPathway" id="UPA00378"/>
<proteinExistence type="inferred from homology"/>
<dbReference type="GO" id="GO:0000139">
    <property type="term" value="C:Golgi membrane"/>
    <property type="evidence" value="ECO:0007669"/>
    <property type="project" value="UniProtKB-SubCell"/>
</dbReference>
<evidence type="ECO:0000256" key="1">
    <source>
        <dbReference type="ARBA" id="ARBA00001936"/>
    </source>
</evidence>
<dbReference type="Pfam" id="PF00535">
    <property type="entry name" value="Glycos_transf_2"/>
    <property type="match status" value="1"/>
</dbReference>
<keyword evidence="15" id="KW-1185">Reference proteome</keyword>
<dbReference type="Gene3D" id="3.90.550.10">
    <property type="entry name" value="Spore Coat Polysaccharide Biosynthesis Protein SpsA, Chain A"/>
    <property type="match status" value="1"/>
</dbReference>
<keyword evidence="4 13" id="KW-0812">Transmembrane</keyword>
<keyword evidence="13 14" id="KW-0808">Transferase</keyword>
<dbReference type="InterPro" id="IPR029044">
    <property type="entry name" value="Nucleotide-diphossugar_trans"/>
</dbReference>
<comment type="similarity">
    <text evidence="3 13">Belongs to the glycosyltransferase 2 family. GalNAc-T subfamily.</text>
</comment>
<dbReference type="STRING" id="35525.A0A0P5STJ6"/>
<evidence type="ECO:0000256" key="8">
    <source>
        <dbReference type="ARBA" id="ARBA00023034"/>
    </source>
</evidence>
<feature type="transmembrane region" description="Helical" evidence="13">
    <location>
        <begin position="7"/>
        <end position="27"/>
    </location>
</feature>